<comment type="caution">
    <text evidence="8">The sequence shown here is derived from an EMBL/GenBank/DDBJ whole genome shotgun (WGS) entry which is preliminary data.</text>
</comment>
<dbReference type="InterPro" id="IPR051907">
    <property type="entry name" value="DoxX-like_oxidoreductase"/>
</dbReference>
<proteinExistence type="inferred from homology"/>
<reference evidence="8 9" key="1">
    <citation type="submission" date="2024-04" db="EMBL/GenBank/DDBJ databases">
        <title>Albibacterium profundi sp. nov., isolated from sediment of the Challenger Deep of Mariana Trench.</title>
        <authorList>
            <person name="Wang Y."/>
        </authorList>
    </citation>
    <scope>NUCLEOTIDE SEQUENCE [LARGE SCALE GENOMIC DNA]</scope>
    <source>
        <strain evidence="8 9">RHL897</strain>
    </source>
</reference>
<organism evidence="8 9">
    <name type="scientific">Albibacterium profundi</name>
    <dbReference type="NCBI Taxonomy" id="3134906"/>
    <lineage>
        <taxon>Bacteria</taxon>
        <taxon>Pseudomonadati</taxon>
        <taxon>Bacteroidota</taxon>
        <taxon>Sphingobacteriia</taxon>
        <taxon>Sphingobacteriales</taxon>
        <taxon>Sphingobacteriaceae</taxon>
        <taxon>Albibacterium</taxon>
    </lineage>
</organism>
<feature type="transmembrane region" description="Helical" evidence="7">
    <location>
        <begin position="81"/>
        <end position="98"/>
    </location>
</feature>
<comment type="subcellular location">
    <subcellularLocation>
        <location evidence="1">Cell membrane</location>
        <topology evidence="1">Multi-pass membrane protein</topology>
    </subcellularLocation>
</comment>
<keyword evidence="5 7" id="KW-1133">Transmembrane helix</keyword>
<dbReference type="PANTHER" id="PTHR33452">
    <property type="entry name" value="OXIDOREDUCTASE CATD-RELATED"/>
    <property type="match status" value="1"/>
</dbReference>
<evidence type="ECO:0000256" key="7">
    <source>
        <dbReference type="SAM" id="Phobius"/>
    </source>
</evidence>
<sequence length="137" mass="15069">MKTIFSINRSTQSIDIAILIARVAISLLMLTHGLSKIALFNEQPVQFMDFMGLGAELTLALAIFAEIGCSVLILFGLGTRIAVIPLIIAMVVAVFVFHANDPFIKQEMGLHYLLVYLVLLITGSGKYSLDRMIEARL</sequence>
<dbReference type="RefSeq" id="WP_375557995.1">
    <property type="nucleotide sequence ID" value="NZ_JBBVGT010000003.1"/>
</dbReference>
<dbReference type="PANTHER" id="PTHR33452:SF1">
    <property type="entry name" value="INNER MEMBRANE PROTEIN YPHA-RELATED"/>
    <property type="match status" value="1"/>
</dbReference>
<dbReference type="Pfam" id="PF07681">
    <property type="entry name" value="DoxX"/>
    <property type="match status" value="1"/>
</dbReference>
<evidence type="ECO:0000256" key="6">
    <source>
        <dbReference type="ARBA" id="ARBA00023136"/>
    </source>
</evidence>
<keyword evidence="4 7" id="KW-0812">Transmembrane</keyword>
<evidence type="ECO:0000256" key="4">
    <source>
        <dbReference type="ARBA" id="ARBA00022692"/>
    </source>
</evidence>
<feature type="transmembrane region" description="Helical" evidence="7">
    <location>
        <begin position="50"/>
        <end position="74"/>
    </location>
</feature>
<keyword evidence="6 7" id="KW-0472">Membrane</keyword>
<keyword evidence="9" id="KW-1185">Reference proteome</keyword>
<evidence type="ECO:0000256" key="3">
    <source>
        <dbReference type="ARBA" id="ARBA00022475"/>
    </source>
</evidence>
<evidence type="ECO:0000256" key="2">
    <source>
        <dbReference type="ARBA" id="ARBA00006679"/>
    </source>
</evidence>
<name>A0ABV5CFX1_9SPHI</name>
<dbReference type="InterPro" id="IPR032808">
    <property type="entry name" value="DoxX"/>
</dbReference>
<keyword evidence="3" id="KW-1003">Cell membrane</keyword>
<gene>
    <name evidence="8" type="ORF">WKR92_11545</name>
</gene>
<protein>
    <submittedName>
        <fullName evidence="8">DoxX family protein</fullName>
    </submittedName>
</protein>
<comment type="similarity">
    <text evidence="2">Belongs to the DoxX family.</text>
</comment>
<evidence type="ECO:0000313" key="9">
    <source>
        <dbReference type="Proteomes" id="UP001580928"/>
    </source>
</evidence>
<feature type="transmembrane region" description="Helical" evidence="7">
    <location>
        <begin position="12"/>
        <end position="30"/>
    </location>
</feature>
<evidence type="ECO:0000313" key="8">
    <source>
        <dbReference type="EMBL" id="MFB5946466.1"/>
    </source>
</evidence>
<dbReference type="EMBL" id="JBBVGT010000003">
    <property type="protein sequence ID" value="MFB5946466.1"/>
    <property type="molecule type" value="Genomic_DNA"/>
</dbReference>
<accession>A0ABV5CFX1</accession>
<evidence type="ECO:0000256" key="5">
    <source>
        <dbReference type="ARBA" id="ARBA00022989"/>
    </source>
</evidence>
<feature type="transmembrane region" description="Helical" evidence="7">
    <location>
        <begin position="110"/>
        <end position="129"/>
    </location>
</feature>
<evidence type="ECO:0000256" key="1">
    <source>
        <dbReference type="ARBA" id="ARBA00004651"/>
    </source>
</evidence>
<dbReference type="Proteomes" id="UP001580928">
    <property type="component" value="Unassembled WGS sequence"/>
</dbReference>